<feature type="transmembrane region" description="Helical" evidence="7">
    <location>
        <begin position="30"/>
        <end position="54"/>
    </location>
</feature>
<keyword evidence="4 7" id="KW-0812">Transmembrane</keyword>
<proteinExistence type="inferred from homology"/>
<dbReference type="InterPro" id="IPR017475">
    <property type="entry name" value="EPS_sugar_tfrase"/>
</dbReference>
<dbReference type="NCBIfam" id="TIGR03025">
    <property type="entry name" value="EPS_sugtrans"/>
    <property type="match status" value="1"/>
</dbReference>
<keyword evidence="6 7" id="KW-0472">Membrane</keyword>
<keyword evidence="10" id="KW-1185">Reference proteome</keyword>
<comment type="caution">
    <text evidence="9">The sequence shown here is derived from an EMBL/GenBank/DDBJ whole genome shotgun (WGS) entry which is preliminary data.</text>
</comment>
<dbReference type="Pfam" id="PF02397">
    <property type="entry name" value="Bac_transf"/>
    <property type="match status" value="1"/>
</dbReference>
<reference evidence="9 10" key="1">
    <citation type="submission" date="2018-03" db="EMBL/GenBank/DDBJ databases">
        <title>Whole genome sequencing of Histamine producing bacteria.</title>
        <authorList>
            <person name="Butler K."/>
        </authorList>
    </citation>
    <scope>NUCLEOTIDE SEQUENCE [LARGE SCALE GENOMIC DNA]</scope>
    <source>
        <strain evidence="9 10">DSM 16190</strain>
    </source>
</reference>
<evidence type="ECO:0000256" key="1">
    <source>
        <dbReference type="ARBA" id="ARBA00004141"/>
    </source>
</evidence>
<dbReference type="OrthoDB" id="9766971at2"/>
<dbReference type="EMBL" id="PYMC01000013">
    <property type="protein sequence ID" value="PSW03722.1"/>
    <property type="molecule type" value="Genomic_DNA"/>
</dbReference>
<comment type="similarity">
    <text evidence="2">Belongs to the bacterial sugar transferase family.</text>
</comment>
<gene>
    <name evidence="9" type="ORF">C9I89_16450</name>
</gene>
<dbReference type="NCBIfam" id="TIGR03023">
    <property type="entry name" value="WcaJ_sugtrans"/>
    <property type="match status" value="1"/>
</dbReference>
<dbReference type="AlphaFoldDB" id="A0A2T3MV55"/>
<evidence type="ECO:0000313" key="9">
    <source>
        <dbReference type="EMBL" id="PSW03722.1"/>
    </source>
</evidence>
<dbReference type="InterPro" id="IPR003362">
    <property type="entry name" value="Bact_transf"/>
</dbReference>
<feature type="domain" description="Bacterial sugar transferase" evidence="8">
    <location>
        <begin position="300"/>
        <end position="489"/>
    </location>
</feature>
<protein>
    <submittedName>
        <fullName evidence="9">Undecaprenyl-phosphate glucose phosphotransferase</fullName>
    </submittedName>
</protein>
<keyword evidence="5 7" id="KW-1133">Transmembrane helix</keyword>
<feature type="transmembrane region" description="Helical" evidence="7">
    <location>
        <begin position="96"/>
        <end position="121"/>
    </location>
</feature>
<dbReference type="InterPro" id="IPR017473">
    <property type="entry name" value="Undecaprenyl-P_gluc_Ptfrase"/>
</dbReference>
<evidence type="ECO:0000256" key="3">
    <source>
        <dbReference type="ARBA" id="ARBA00022679"/>
    </source>
</evidence>
<evidence type="ECO:0000259" key="8">
    <source>
        <dbReference type="Pfam" id="PF02397"/>
    </source>
</evidence>
<dbReference type="Proteomes" id="UP000240904">
    <property type="component" value="Unassembled WGS sequence"/>
</dbReference>
<dbReference type="GO" id="GO:0016780">
    <property type="term" value="F:phosphotransferase activity, for other substituted phosphate groups"/>
    <property type="evidence" value="ECO:0007669"/>
    <property type="project" value="TreeGrafter"/>
</dbReference>
<dbReference type="Gene3D" id="3.40.50.720">
    <property type="entry name" value="NAD(P)-binding Rossmann-like Domain"/>
    <property type="match status" value="1"/>
</dbReference>
<comment type="subcellular location">
    <subcellularLocation>
        <location evidence="1">Membrane</location>
        <topology evidence="1">Multi-pass membrane protein</topology>
    </subcellularLocation>
</comment>
<sequence>MSKMKNINNKSGYFVDARPNKKLYRFHDTLLVYGQLYGSILASIAIMMGCAYWNQGQVAEKYQPLAVVNGLLVYIIYQLMGVYHQSDGNLLGRRRSFLFGLWVLSKAWALVVLSLVFFTFITKSSAEYSRLVLVLWATIGLLVQSGVYFLTYLISKKYLFHFREPIPTLVVGANALGEQLVNKLSNNTWLPDKIVGIIDDDPEARSSWDGPVPVLGTIDDLKDILKQHNIRRIYLTLLLSQSSKVEDIIKELDEQCVDIIWIPDTFTITTINQSIKELSGLPLLVLSGSPMSSVKAMLMKSLMDKVIALTSLIILLPLMVPIALAIKLTSPGPVFFKQKRHGWDGKEIDIWKFRSMYVMENKENKLELAKRNDPRVTAVGKFIRKTSIDELPQLFNVIQGNMSLVGPRPHAIEVNQFYSKHIPSFMLRHRIKPGITGLAQICGFRGGDDCTTKTLDRMELRAAHDIEYINHWSLLLDLKILLITPFKLLSHDAY</sequence>
<evidence type="ECO:0000256" key="6">
    <source>
        <dbReference type="ARBA" id="ARBA00023136"/>
    </source>
</evidence>
<feature type="transmembrane region" description="Helical" evidence="7">
    <location>
        <begin position="133"/>
        <end position="154"/>
    </location>
</feature>
<dbReference type="PANTHER" id="PTHR30576">
    <property type="entry name" value="COLANIC BIOSYNTHESIS UDP-GLUCOSE LIPID CARRIER TRANSFERASE"/>
    <property type="match status" value="1"/>
</dbReference>
<name>A0A2T3MV55_9GAMM</name>
<dbReference type="PANTHER" id="PTHR30576:SF0">
    <property type="entry name" value="UNDECAPRENYL-PHOSPHATE N-ACETYLGALACTOSAMINYL 1-PHOSPHATE TRANSFERASE-RELATED"/>
    <property type="match status" value="1"/>
</dbReference>
<organism evidence="9 10">
    <name type="scientific">Photobacterium lipolyticum</name>
    <dbReference type="NCBI Taxonomy" id="266810"/>
    <lineage>
        <taxon>Bacteria</taxon>
        <taxon>Pseudomonadati</taxon>
        <taxon>Pseudomonadota</taxon>
        <taxon>Gammaproteobacteria</taxon>
        <taxon>Vibrionales</taxon>
        <taxon>Vibrionaceae</taxon>
        <taxon>Photobacterium</taxon>
    </lineage>
</organism>
<dbReference type="RefSeq" id="WP_107284414.1">
    <property type="nucleotide sequence ID" value="NZ_PYMC01000013.1"/>
</dbReference>
<feature type="transmembrane region" description="Helical" evidence="7">
    <location>
        <begin position="66"/>
        <end position="84"/>
    </location>
</feature>
<evidence type="ECO:0000313" key="10">
    <source>
        <dbReference type="Proteomes" id="UP000240904"/>
    </source>
</evidence>
<keyword evidence="3 9" id="KW-0808">Transferase</keyword>
<evidence type="ECO:0000256" key="4">
    <source>
        <dbReference type="ARBA" id="ARBA00022692"/>
    </source>
</evidence>
<dbReference type="SUPFAM" id="SSF51735">
    <property type="entry name" value="NAD(P)-binding Rossmann-fold domains"/>
    <property type="match status" value="1"/>
</dbReference>
<dbReference type="InterPro" id="IPR036291">
    <property type="entry name" value="NAD(P)-bd_dom_sf"/>
</dbReference>
<evidence type="ECO:0000256" key="5">
    <source>
        <dbReference type="ARBA" id="ARBA00022989"/>
    </source>
</evidence>
<accession>A0A2T3MV55</accession>
<feature type="transmembrane region" description="Helical" evidence="7">
    <location>
        <begin position="306"/>
        <end position="326"/>
    </location>
</feature>
<evidence type="ECO:0000256" key="7">
    <source>
        <dbReference type="SAM" id="Phobius"/>
    </source>
</evidence>
<evidence type="ECO:0000256" key="2">
    <source>
        <dbReference type="ARBA" id="ARBA00006464"/>
    </source>
</evidence>
<dbReference type="GO" id="GO:0016020">
    <property type="term" value="C:membrane"/>
    <property type="evidence" value="ECO:0007669"/>
    <property type="project" value="UniProtKB-SubCell"/>
</dbReference>
<dbReference type="Pfam" id="PF13727">
    <property type="entry name" value="CoA_binding_3"/>
    <property type="match status" value="1"/>
</dbReference>